<evidence type="ECO:0000313" key="1">
    <source>
        <dbReference type="EMBL" id="KAL0633738.1"/>
    </source>
</evidence>
<reference evidence="1 2" key="1">
    <citation type="submission" date="2024-02" db="EMBL/GenBank/DDBJ databases">
        <title>Discinaceae phylogenomics.</title>
        <authorList>
            <person name="Dirks A.C."/>
            <person name="James T.Y."/>
        </authorList>
    </citation>
    <scope>NUCLEOTIDE SEQUENCE [LARGE SCALE GENOMIC DNA]</scope>
    <source>
        <strain evidence="1 2">ACD0624</strain>
    </source>
</reference>
<dbReference type="Proteomes" id="UP001447188">
    <property type="component" value="Unassembled WGS sequence"/>
</dbReference>
<accession>A0ABR3GD05</accession>
<dbReference type="EMBL" id="JBBBZM010000115">
    <property type="protein sequence ID" value="KAL0633738.1"/>
    <property type="molecule type" value="Genomic_DNA"/>
</dbReference>
<proteinExistence type="predicted"/>
<keyword evidence="2" id="KW-1185">Reference proteome</keyword>
<sequence length="231" mass="26325">MIRLLSKQAVKAVRKPCLILSIGTKSRHVHSMQTPYSGPPSYDMIARRFSSSQVDPQDYINRKHQQEAKERGEYFDIHDIGGVDPMDYDVLISDVDEKLQGEVAEIVGIQYHAEATKEDANKVVKIGDCYIYGRKFQTIFPAVVGDGSRAHWTSDLFGITAKEIGPTHVKIAGYHHAVHRSPDHLRFTEVNLLGMDFFNLYNVSQWNNFKEARAKLFFGRDWELSIKGLKL</sequence>
<name>A0ABR3GD05_9PEZI</name>
<gene>
    <name evidence="1" type="ORF">Q9L58_007342</name>
</gene>
<evidence type="ECO:0000313" key="2">
    <source>
        <dbReference type="Proteomes" id="UP001447188"/>
    </source>
</evidence>
<organism evidence="1 2">
    <name type="scientific">Discina gigas</name>
    <dbReference type="NCBI Taxonomy" id="1032678"/>
    <lineage>
        <taxon>Eukaryota</taxon>
        <taxon>Fungi</taxon>
        <taxon>Dikarya</taxon>
        <taxon>Ascomycota</taxon>
        <taxon>Pezizomycotina</taxon>
        <taxon>Pezizomycetes</taxon>
        <taxon>Pezizales</taxon>
        <taxon>Discinaceae</taxon>
        <taxon>Discina</taxon>
    </lineage>
</organism>
<comment type="caution">
    <text evidence="1">The sequence shown here is derived from an EMBL/GenBank/DDBJ whole genome shotgun (WGS) entry which is preliminary data.</text>
</comment>
<protein>
    <submittedName>
        <fullName evidence="1">Uncharacterized protein</fullName>
    </submittedName>
</protein>